<dbReference type="SUPFAM" id="SSF52980">
    <property type="entry name" value="Restriction endonuclease-like"/>
    <property type="match status" value="1"/>
</dbReference>
<dbReference type="GO" id="GO:0003676">
    <property type="term" value="F:nucleic acid binding"/>
    <property type="evidence" value="ECO:0007669"/>
    <property type="project" value="InterPro"/>
</dbReference>
<dbReference type="EMBL" id="VBRY01000001">
    <property type="protein sequence ID" value="TLS68995.1"/>
    <property type="molecule type" value="Genomic_DNA"/>
</dbReference>
<evidence type="ECO:0000313" key="3">
    <source>
        <dbReference type="EMBL" id="TLS68995.1"/>
    </source>
</evidence>
<dbReference type="AlphaFoldDB" id="A0A5R9GVP1"/>
<proteinExistence type="inferred from homology"/>
<dbReference type="RefSeq" id="WP_138237810.1">
    <property type="nucleotide sequence ID" value="NZ_VBRY01000001.1"/>
</dbReference>
<dbReference type="OrthoDB" id="9794876at2"/>
<accession>A0A5R9GVP1</accession>
<name>A0A5R9GVP1_9PROT</name>
<dbReference type="PANTHER" id="PTHR34039:SF1">
    <property type="entry name" value="UPF0102 PROTEIN YRAN"/>
    <property type="match status" value="1"/>
</dbReference>
<evidence type="ECO:0000256" key="1">
    <source>
        <dbReference type="ARBA" id="ARBA00006738"/>
    </source>
</evidence>
<dbReference type="NCBIfam" id="TIGR00252">
    <property type="entry name" value="YraN family protein"/>
    <property type="match status" value="1"/>
</dbReference>
<sequence>MSTRSGQIGESQACNYLKRHGYHILARNIRLARGELDIICRKEDLVIFVEVKAHQDRESALLAVDEDKCSRIRSAALAWLGGHDNYASMQCRFDLIIITPRLGLPAWLGPHIEHMEDIIR</sequence>
<dbReference type="Pfam" id="PF02021">
    <property type="entry name" value="UPF0102"/>
    <property type="match status" value="1"/>
</dbReference>
<dbReference type="HAMAP" id="MF_00048">
    <property type="entry name" value="UPF0102"/>
    <property type="match status" value="1"/>
</dbReference>
<dbReference type="Proteomes" id="UP000306585">
    <property type="component" value="Unassembled WGS sequence"/>
</dbReference>
<comment type="similarity">
    <text evidence="1 2">Belongs to the UPF0102 family.</text>
</comment>
<evidence type="ECO:0000256" key="2">
    <source>
        <dbReference type="HAMAP-Rule" id="MF_00048"/>
    </source>
</evidence>
<dbReference type="InterPro" id="IPR011335">
    <property type="entry name" value="Restrct_endonuc-II-like"/>
</dbReference>
<reference evidence="3 4" key="1">
    <citation type="journal article" date="2019" name="Appl. Environ. Microbiol.">
        <title>Environmental Evidence and Genomic Insight of Iron-oxidizing Bacteria Preference Towards More Corrosion Resistant Stainless Steel at Higher Salinities.</title>
        <authorList>
            <person name="Garrison C.E."/>
            <person name="Price K.A."/>
            <person name="Field E.K."/>
        </authorList>
    </citation>
    <scope>NUCLEOTIDE SEQUENCE [LARGE SCALE GENOMIC DNA]</scope>
    <source>
        <strain evidence="3 4">P3</strain>
    </source>
</reference>
<dbReference type="NCBIfam" id="NF009150">
    <property type="entry name" value="PRK12497.1-3"/>
    <property type="match status" value="1"/>
</dbReference>
<dbReference type="Gene3D" id="3.40.1350.10">
    <property type="match status" value="1"/>
</dbReference>
<gene>
    <name evidence="3" type="ORF">FEF65_00405</name>
</gene>
<comment type="caution">
    <text evidence="3">The sequence shown here is derived from an EMBL/GenBank/DDBJ whole genome shotgun (WGS) entry which is preliminary data.</text>
</comment>
<organism evidence="3 4">
    <name type="scientific">Mariprofundus erugo</name>
    <dbReference type="NCBI Taxonomy" id="2528639"/>
    <lineage>
        <taxon>Bacteria</taxon>
        <taxon>Pseudomonadati</taxon>
        <taxon>Pseudomonadota</taxon>
        <taxon>Candidatius Mariprofundia</taxon>
        <taxon>Mariprofundales</taxon>
        <taxon>Mariprofundaceae</taxon>
        <taxon>Mariprofundus</taxon>
    </lineage>
</organism>
<evidence type="ECO:0000313" key="4">
    <source>
        <dbReference type="Proteomes" id="UP000306585"/>
    </source>
</evidence>
<dbReference type="PANTHER" id="PTHR34039">
    <property type="entry name" value="UPF0102 PROTEIN YRAN"/>
    <property type="match status" value="1"/>
</dbReference>
<dbReference type="InterPro" id="IPR003509">
    <property type="entry name" value="UPF0102_YraN-like"/>
</dbReference>
<protein>
    <recommendedName>
        <fullName evidence="2">UPF0102 protein FEF65_00405</fullName>
    </recommendedName>
</protein>
<dbReference type="InterPro" id="IPR011856">
    <property type="entry name" value="tRNA_endonuc-like_dom_sf"/>
</dbReference>
<keyword evidence="4" id="KW-1185">Reference proteome</keyword>
<dbReference type="CDD" id="cd20736">
    <property type="entry name" value="PoNe_Nuclease"/>
    <property type="match status" value="1"/>
</dbReference>